<keyword evidence="5 7" id="KW-0119">Carbohydrate metabolism</keyword>
<evidence type="ECO:0000256" key="10">
    <source>
        <dbReference type="PIRSR" id="PIRSR038994-3"/>
    </source>
</evidence>
<dbReference type="InterPro" id="IPR011059">
    <property type="entry name" value="Metal-dep_hydrolase_composite"/>
</dbReference>
<keyword evidence="4 7" id="KW-0378">Hydrolase</keyword>
<evidence type="ECO:0000256" key="3">
    <source>
        <dbReference type="ARBA" id="ARBA00018029"/>
    </source>
</evidence>
<proteinExistence type="inferred from homology"/>
<protein>
    <recommendedName>
        <fullName evidence="3 7">N-acetylglucosamine-6-phosphate deacetylase</fullName>
        <ecNumber evidence="2 7">3.5.1.25</ecNumber>
    </recommendedName>
</protein>
<comment type="caution">
    <text evidence="12">The sequence shown here is derived from an EMBL/GenBank/DDBJ whole genome shotgun (WGS) entry which is preliminary data.</text>
</comment>
<dbReference type="InterPro" id="IPR006680">
    <property type="entry name" value="Amidohydro-rel"/>
</dbReference>
<dbReference type="Gene3D" id="3.20.20.140">
    <property type="entry name" value="Metal-dependent hydrolases"/>
    <property type="match status" value="1"/>
</dbReference>
<evidence type="ECO:0000256" key="9">
    <source>
        <dbReference type="PIRSR" id="PIRSR038994-2"/>
    </source>
</evidence>
<feature type="binding site" evidence="9">
    <location>
        <position position="144"/>
    </location>
    <ligand>
        <name>substrate</name>
    </ligand>
</feature>
<dbReference type="InterPro" id="IPR003764">
    <property type="entry name" value="GlcNAc_6-P_deAcase"/>
</dbReference>
<feature type="binding site" evidence="9">
    <location>
        <position position="266"/>
    </location>
    <ligand>
        <name>substrate</name>
    </ligand>
</feature>
<sequence>MSGWFTLFTNGRYILDGQLVEDHLVISDETGRILKREGYIGGEAVDLEDNIIAPGFLELHTNGANGFHFTHFTDSETYKQNVDGIAKYYATQGVTGFWATIPTVKPEEFQMILPSLAPRDIPNAASLLGAHTEGPYLHPTKKGAHNSSLFQACNTPAASVYGTTNLNTTVKLATVAPELASSSSLIQSLASTGIRVSLGHSTASYADGLAGLRAGATCLTHTLNAMPPLTSRAPGLAGLISLPRTSTESSTNPPAPYYTIIPDGEHLHPATVSFLHRTNPARAILITDSIELASLPDGTYPGHAQIPFEQTKSGTRATIAGTDTLIGGCIPLQQGVRNLMEWSGCGIAEAVASVTENVAGFMGIDGVGGRGVLREGRRADLCVVSEEGDVLQTWVAGIKVWDRDDEVARKEDDGESRG</sequence>
<evidence type="ECO:0000256" key="2">
    <source>
        <dbReference type="ARBA" id="ARBA00011899"/>
    </source>
</evidence>
<dbReference type="OrthoDB" id="10264777at2759"/>
<feature type="binding site" evidence="10">
    <location>
        <position position="221"/>
    </location>
    <ligand>
        <name>Zn(2+)</name>
        <dbReference type="ChEBI" id="CHEBI:29105"/>
    </ligand>
</feature>
<feature type="binding site" evidence="9">
    <location>
        <begin position="224"/>
        <end position="225"/>
    </location>
    <ligand>
        <name>substrate</name>
    </ligand>
</feature>
<feature type="binding site" evidence="10">
    <location>
        <position position="200"/>
    </location>
    <ligand>
        <name>Zn(2+)</name>
        <dbReference type="ChEBI" id="CHEBI:29105"/>
    </ligand>
</feature>
<evidence type="ECO:0000313" key="13">
    <source>
        <dbReference type="Proteomes" id="UP001152607"/>
    </source>
</evidence>
<evidence type="ECO:0000256" key="6">
    <source>
        <dbReference type="ARBA" id="ARBA00047647"/>
    </source>
</evidence>
<dbReference type="GO" id="GO:0008448">
    <property type="term" value="F:N-acetylglucosamine-6-phosphate deacetylase activity"/>
    <property type="evidence" value="ECO:0007669"/>
    <property type="project" value="UniProtKB-UniRule"/>
</dbReference>
<evidence type="ECO:0000256" key="8">
    <source>
        <dbReference type="PIRSR" id="PIRSR038994-1"/>
    </source>
</evidence>
<dbReference type="Proteomes" id="UP001152607">
    <property type="component" value="Unassembled WGS sequence"/>
</dbReference>
<dbReference type="GO" id="GO:0006046">
    <property type="term" value="P:N-acetylglucosamine catabolic process"/>
    <property type="evidence" value="ECO:0007669"/>
    <property type="project" value="TreeGrafter"/>
</dbReference>
<feature type="domain" description="Amidohydrolase-related" evidence="11">
    <location>
        <begin position="51"/>
        <end position="397"/>
    </location>
</feature>
<dbReference type="PANTHER" id="PTHR11113:SF4">
    <property type="entry name" value="N-ACETYLGLUCOSAMINE-6-PHOSPHATE DEACETYLASE"/>
    <property type="match status" value="1"/>
</dbReference>
<dbReference type="SUPFAM" id="SSF51338">
    <property type="entry name" value="Composite domain of metallo-dependent hydrolases"/>
    <property type="match status" value="1"/>
</dbReference>
<organism evidence="12 13">
    <name type="scientific">Periconia digitata</name>
    <dbReference type="NCBI Taxonomy" id="1303443"/>
    <lineage>
        <taxon>Eukaryota</taxon>
        <taxon>Fungi</taxon>
        <taxon>Dikarya</taxon>
        <taxon>Ascomycota</taxon>
        <taxon>Pezizomycotina</taxon>
        <taxon>Dothideomycetes</taxon>
        <taxon>Pleosporomycetidae</taxon>
        <taxon>Pleosporales</taxon>
        <taxon>Massarineae</taxon>
        <taxon>Periconiaceae</taxon>
        <taxon>Periconia</taxon>
    </lineage>
</organism>
<comment type="catalytic activity">
    <reaction evidence="6 7">
        <text>N-acetyl-D-glucosamine 6-phosphate + H2O = D-glucosamine 6-phosphate + acetate</text>
        <dbReference type="Rhea" id="RHEA:22936"/>
        <dbReference type="ChEBI" id="CHEBI:15377"/>
        <dbReference type="ChEBI" id="CHEBI:30089"/>
        <dbReference type="ChEBI" id="CHEBI:57513"/>
        <dbReference type="ChEBI" id="CHEBI:58725"/>
        <dbReference type="EC" id="3.5.1.25"/>
    </reaction>
</comment>
<feature type="binding site" evidence="9">
    <location>
        <begin position="325"/>
        <end position="327"/>
    </location>
    <ligand>
        <name>substrate</name>
    </ligand>
</feature>
<dbReference type="Gene3D" id="2.30.40.10">
    <property type="entry name" value="Urease, subunit C, domain 1"/>
    <property type="match status" value="1"/>
</dbReference>
<evidence type="ECO:0000259" key="11">
    <source>
        <dbReference type="Pfam" id="PF01979"/>
    </source>
</evidence>
<dbReference type="PIRSF" id="PIRSF038994">
    <property type="entry name" value="NagA"/>
    <property type="match status" value="1"/>
</dbReference>
<dbReference type="SUPFAM" id="SSF51556">
    <property type="entry name" value="Metallo-dependent hydrolases"/>
    <property type="match status" value="1"/>
</dbReference>
<keyword evidence="10" id="KW-0479">Metal-binding</keyword>
<dbReference type="AlphaFoldDB" id="A0A9W4URB7"/>
<gene>
    <name evidence="12" type="ORF">PDIGIT_LOCUS12727</name>
</gene>
<name>A0A9W4URB7_9PLEO</name>
<feature type="binding site" evidence="10">
    <location>
        <position position="133"/>
    </location>
    <ligand>
        <name>Zn(2+)</name>
        <dbReference type="ChEBI" id="CHEBI:29105"/>
    </ligand>
</feature>
<dbReference type="GO" id="GO:0046872">
    <property type="term" value="F:metal ion binding"/>
    <property type="evidence" value="ECO:0007669"/>
    <property type="project" value="UniProtKB-KW"/>
</dbReference>
<dbReference type="EC" id="3.5.1.25" evidence="2 7"/>
<dbReference type="Pfam" id="PF01979">
    <property type="entry name" value="Amidohydro_1"/>
    <property type="match status" value="1"/>
</dbReference>
<evidence type="ECO:0000256" key="1">
    <source>
        <dbReference type="ARBA" id="ARBA00010716"/>
    </source>
</evidence>
<comment type="similarity">
    <text evidence="1 7">Belongs to the metallo-dependent hydrolases superfamily. NagA family.</text>
</comment>
<comment type="cofactor">
    <cofactor evidence="10">
        <name>a divalent metal cation</name>
        <dbReference type="ChEBI" id="CHEBI:60240"/>
    </cofactor>
    <text evidence="10">Binds 1 divalent metal cation per subunit.</text>
</comment>
<evidence type="ECO:0000256" key="7">
    <source>
        <dbReference type="PIRNR" id="PIRNR038994"/>
    </source>
</evidence>
<keyword evidence="13" id="KW-1185">Reference proteome</keyword>
<feature type="binding site" evidence="9">
    <location>
        <position position="232"/>
    </location>
    <ligand>
        <name>substrate</name>
    </ligand>
</feature>
<reference evidence="12" key="1">
    <citation type="submission" date="2023-01" db="EMBL/GenBank/DDBJ databases">
        <authorList>
            <person name="Van Ghelder C."/>
            <person name="Rancurel C."/>
        </authorList>
    </citation>
    <scope>NUCLEOTIDE SEQUENCE</scope>
    <source>
        <strain evidence="12">CNCM I-4278</strain>
    </source>
</reference>
<feature type="active site" description="Proton donor/acceptor" evidence="8">
    <location>
        <position position="288"/>
    </location>
</feature>
<accession>A0A9W4URB7</accession>
<evidence type="ECO:0000256" key="5">
    <source>
        <dbReference type="ARBA" id="ARBA00023277"/>
    </source>
</evidence>
<evidence type="ECO:0000256" key="4">
    <source>
        <dbReference type="ARBA" id="ARBA00022801"/>
    </source>
</evidence>
<dbReference type="EMBL" id="CAOQHR010000009">
    <property type="protein sequence ID" value="CAI6339566.1"/>
    <property type="molecule type" value="Genomic_DNA"/>
</dbReference>
<dbReference type="PANTHER" id="PTHR11113">
    <property type="entry name" value="N-ACETYLGLUCOSAMINE-6-PHOSPHATE DEACETYLASE"/>
    <property type="match status" value="1"/>
</dbReference>
<dbReference type="InterPro" id="IPR032466">
    <property type="entry name" value="Metal_Hydrolase"/>
</dbReference>
<evidence type="ECO:0000313" key="12">
    <source>
        <dbReference type="EMBL" id="CAI6339566.1"/>
    </source>
</evidence>